<evidence type="ECO:0000313" key="6">
    <source>
        <dbReference type="EMBL" id="QCW84125.1"/>
    </source>
</evidence>
<evidence type="ECO:0000313" key="7">
    <source>
        <dbReference type="Proteomes" id="UP000305881"/>
    </source>
</evidence>
<dbReference type="Proteomes" id="UP000305881">
    <property type="component" value="Chromosome"/>
</dbReference>
<protein>
    <submittedName>
        <fullName evidence="6">ABC transporter ATP-binding protein</fullName>
    </submittedName>
</protein>
<organism evidence="6 7">
    <name type="scientific">Methylotuvimicrobium buryatense</name>
    <name type="common">Methylomicrobium buryatense</name>
    <dbReference type="NCBI Taxonomy" id="95641"/>
    <lineage>
        <taxon>Bacteria</taxon>
        <taxon>Pseudomonadati</taxon>
        <taxon>Pseudomonadota</taxon>
        <taxon>Gammaproteobacteria</taxon>
        <taxon>Methylococcales</taxon>
        <taxon>Methylococcaceae</taxon>
        <taxon>Methylotuvimicrobium</taxon>
    </lineage>
</organism>
<dbReference type="InterPro" id="IPR050166">
    <property type="entry name" value="ABC_transporter_ATP-bind"/>
</dbReference>
<feature type="domain" description="ABC transporter" evidence="5">
    <location>
        <begin position="4"/>
        <end position="229"/>
    </location>
</feature>
<evidence type="ECO:0000256" key="1">
    <source>
        <dbReference type="ARBA" id="ARBA00005417"/>
    </source>
</evidence>
<proteinExistence type="inferred from homology"/>
<dbReference type="AlphaFoldDB" id="A0A4V1IK95"/>
<keyword evidence="4 6" id="KW-0067">ATP-binding</keyword>
<dbReference type="InterPro" id="IPR017871">
    <property type="entry name" value="ABC_transporter-like_CS"/>
</dbReference>
<evidence type="ECO:0000256" key="4">
    <source>
        <dbReference type="ARBA" id="ARBA00022840"/>
    </source>
</evidence>
<evidence type="ECO:0000259" key="5">
    <source>
        <dbReference type="PROSITE" id="PS50893"/>
    </source>
</evidence>
<dbReference type="GO" id="GO:0016887">
    <property type="term" value="F:ATP hydrolysis activity"/>
    <property type="evidence" value="ECO:0007669"/>
    <property type="project" value="InterPro"/>
</dbReference>
<dbReference type="InterPro" id="IPR003439">
    <property type="entry name" value="ABC_transporter-like_ATP-bd"/>
</dbReference>
<dbReference type="PROSITE" id="PS50893">
    <property type="entry name" value="ABC_TRANSPORTER_2"/>
    <property type="match status" value="1"/>
</dbReference>
<dbReference type="EMBL" id="CP035467">
    <property type="protein sequence ID" value="QCW84125.1"/>
    <property type="molecule type" value="Genomic_DNA"/>
</dbReference>
<dbReference type="GO" id="GO:0005524">
    <property type="term" value="F:ATP binding"/>
    <property type="evidence" value="ECO:0007669"/>
    <property type="project" value="UniProtKB-KW"/>
</dbReference>
<dbReference type="InterPro" id="IPR003593">
    <property type="entry name" value="AAA+_ATPase"/>
</dbReference>
<dbReference type="OrthoDB" id="9802264at2"/>
<evidence type="ECO:0000256" key="3">
    <source>
        <dbReference type="ARBA" id="ARBA00022741"/>
    </source>
</evidence>
<dbReference type="InterPro" id="IPR027417">
    <property type="entry name" value="P-loop_NTPase"/>
</dbReference>
<dbReference type="PANTHER" id="PTHR42788:SF19">
    <property type="entry name" value="ALIPHATIC SULFONATES IMPORT ATP-BINDING PROTEIN SSUB 2"/>
    <property type="match status" value="1"/>
</dbReference>
<evidence type="ECO:0000256" key="2">
    <source>
        <dbReference type="ARBA" id="ARBA00022448"/>
    </source>
</evidence>
<dbReference type="KEGG" id="mbur:EQU24_19200"/>
<name>A0A4V1IK95_METBY</name>
<dbReference type="STRING" id="675511.GCA_000341735_03603"/>
<reference evidence="7" key="1">
    <citation type="journal article" date="2019" name="J. Bacteriol.">
        <title>A Mutagenic Screen Identifies a TonB-Dependent Receptor Required for the Lanthanide Metal Switch in the Type I Methanotroph 'Methylotuvimicrobium buryatense' 5GB1C.</title>
        <authorList>
            <person name="Groom J.D."/>
            <person name="Ford S.M."/>
            <person name="Pesesky M.W."/>
            <person name="Lidstrom M.E."/>
        </authorList>
    </citation>
    <scope>NUCLEOTIDE SEQUENCE [LARGE SCALE GENOMIC DNA]</scope>
    <source>
        <strain evidence="7">5GB1C</strain>
    </source>
</reference>
<keyword evidence="7" id="KW-1185">Reference proteome</keyword>
<dbReference type="Gene3D" id="3.40.50.300">
    <property type="entry name" value="P-loop containing nucleotide triphosphate hydrolases"/>
    <property type="match status" value="1"/>
</dbReference>
<dbReference type="Pfam" id="PF00005">
    <property type="entry name" value="ABC_tran"/>
    <property type="match status" value="1"/>
</dbReference>
<dbReference type="PANTHER" id="PTHR42788">
    <property type="entry name" value="TAURINE IMPORT ATP-BINDING PROTEIN-RELATED"/>
    <property type="match status" value="1"/>
</dbReference>
<dbReference type="SUPFAM" id="SSF52540">
    <property type="entry name" value="P-loop containing nucleoside triphosphate hydrolases"/>
    <property type="match status" value="1"/>
</dbReference>
<keyword evidence="3" id="KW-0547">Nucleotide-binding</keyword>
<dbReference type="RefSeq" id="WP_017842013.1">
    <property type="nucleotide sequence ID" value="NZ_CP035467.1"/>
</dbReference>
<comment type="similarity">
    <text evidence="1">Belongs to the ABC transporter superfamily.</text>
</comment>
<dbReference type="PROSITE" id="PS00211">
    <property type="entry name" value="ABC_TRANSPORTER_1"/>
    <property type="match status" value="1"/>
</dbReference>
<keyword evidence="2" id="KW-0813">Transport</keyword>
<sequence>MTAIRIDIVDKTYPSQRQSPGHRAIADLKLELPSNEFICLVGPSGCGKTTLLNILAGLDRDYRGEITVEHRHKTPKIGYVFQNPRLLPWKTVRENITLALPTDHDPKTVDALLDTMQLTDAQQVYPERLSLGMSRRVSIIRAFAIDPDVLLMDEPFVSLDAPTARQVRELLIRLWQQRPHTVLFVTHDLREAIALADRLVFLSSPPMQAISEIRVNIPRDKRDDETAIEAFRQKLLQDHPEIRALL</sequence>
<accession>A0A4V1IK95</accession>
<gene>
    <name evidence="6" type="ORF">EQU24_19200</name>
</gene>
<dbReference type="SMART" id="SM00382">
    <property type="entry name" value="AAA"/>
    <property type="match status" value="1"/>
</dbReference>